<keyword evidence="15 18" id="KW-0496">Mitochondrion</keyword>
<dbReference type="InterPro" id="IPR050175">
    <property type="entry name" value="Complex_I_Subunit_2"/>
</dbReference>
<keyword evidence="16 18" id="KW-0472">Membrane</keyword>
<gene>
    <name evidence="20" type="primary">nad2</name>
</gene>
<accession>A0A346RG42</accession>
<evidence type="ECO:0000256" key="2">
    <source>
        <dbReference type="ARBA" id="ARBA00004448"/>
    </source>
</evidence>
<dbReference type="InterPro" id="IPR001750">
    <property type="entry name" value="ND/Mrp_TM"/>
</dbReference>
<dbReference type="PANTHER" id="PTHR46552:SF1">
    <property type="entry name" value="NADH-UBIQUINONE OXIDOREDUCTASE CHAIN 2"/>
    <property type="match status" value="1"/>
</dbReference>
<keyword evidence="9 18" id="KW-0999">Mitochondrion inner membrane</keyword>
<keyword evidence="14 18" id="KW-0830">Ubiquinone</keyword>
<feature type="transmembrane region" description="Helical" evidence="18">
    <location>
        <begin position="142"/>
        <end position="159"/>
    </location>
</feature>
<dbReference type="GO" id="GO:0005743">
    <property type="term" value="C:mitochondrial inner membrane"/>
    <property type="evidence" value="ECO:0007669"/>
    <property type="project" value="UniProtKB-SubCell"/>
</dbReference>
<evidence type="ECO:0000256" key="17">
    <source>
        <dbReference type="ARBA" id="ARBA00049551"/>
    </source>
</evidence>
<evidence type="ECO:0000256" key="12">
    <source>
        <dbReference type="ARBA" id="ARBA00022989"/>
    </source>
</evidence>
<evidence type="ECO:0000313" key="20">
    <source>
        <dbReference type="EMBL" id="AXS65039.1"/>
    </source>
</evidence>
<evidence type="ECO:0000256" key="3">
    <source>
        <dbReference type="ARBA" id="ARBA00007012"/>
    </source>
</evidence>
<sequence length="334" mass="39023">MMNLYKMFFLSLVLSSTLLAISTLSWLTAWISLEINLLTIIPLMKTFKNKLSAEASIKYFITQAMASAMLLFSMFIFTNSLSKNMHTTYTLFLNSALLLKMGAAPFHFWLPEITTGLSWSMVLLILTWQKIAPMILLYHSTYIPMYLCIIIIFSALISGLQGMNQTCLRKILTYSSINHISWMISTLLTSLMAWTYYFLIYTLINFNIIIILNKYKIMNLNQMSKIFSFNKNLKFMYMLNFLSLGGLPPFLGFFPKWLTINYMVLNNYTTLSFILIIFTLISLYLYMRITFSTLTLNAQESMIKINNQMNYFYFKFNFLALMGLNLWLMISSFY</sequence>
<evidence type="ECO:0000256" key="7">
    <source>
        <dbReference type="ARBA" id="ARBA00022660"/>
    </source>
</evidence>
<keyword evidence="12 18" id="KW-1133">Transmembrane helix</keyword>
<organism evidence="20">
    <name type="scientific">Curculionoidea sp. 15 KM-2017</name>
    <dbReference type="NCBI Taxonomy" id="2219398"/>
    <lineage>
        <taxon>Eukaryota</taxon>
        <taxon>Metazoa</taxon>
        <taxon>Ecdysozoa</taxon>
        <taxon>Arthropoda</taxon>
        <taxon>Hexapoda</taxon>
        <taxon>Insecta</taxon>
        <taxon>Pterygota</taxon>
        <taxon>Neoptera</taxon>
        <taxon>Endopterygota</taxon>
        <taxon>Coleoptera</taxon>
        <taxon>Polyphaga</taxon>
        <taxon>Cucujiformia</taxon>
    </lineage>
</organism>
<comment type="catalytic activity">
    <reaction evidence="17 18">
        <text>a ubiquinone + NADH + 5 H(+)(in) = a ubiquinol + NAD(+) + 4 H(+)(out)</text>
        <dbReference type="Rhea" id="RHEA:29091"/>
        <dbReference type="Rhea" id="RHEA-COMP:9565"/>
        <dbReference type="Rhea" id="RHEA-COMP:9566"/>
        <dbReference type="ChEBI" id="CHEBI:15378"/>
        <dbReference type="ChEBI" id="CHEBI:16389"/>
        <dbReference type="ChEBI" id="CHEBI:17976"/>
        <dbReference type="ChEBI" id="CHEBI:57540"/>
        <dbReference type="ChEBI" id="CHEBI:57945"/>
        <dbReference type="EC" id="7.1.1.2"/>
    </reaction>
</comment>
<name>A0A346RG42_9CUCU</name>
<dbReference type="InterPro" id="IPR003917">
    <property type="entry name" value="NADH_UbQ_OxRdtase_chain2"/>
</dbReference>
<keyword evidence="8 18" id="KW-0812">Transmembrane</keyword>
<comment type="similarity">
    <text evidence="3 18">Belongs to the complex I subunit 2 family.</text>
</comment>
<evidence type="ECO:0000256" key="1">
    <source>
        <dbReference type="ARBA" id="ARBA00003257"/>
    </source>
</evidence>
<evidence type="ECO:0000256" key="16">
    <source>
        <dbReference type="ARBA" id="ARBA00023136"/>
    </source>
</evidence>
<evidence type="ECO:0000256" key="11">
    <source>
        <dbReference type="ARBA" id="ARBA00022982"/>
    </source>
</evidence>
<evidence type="ECO:0000256" key="9">
    <source>
        <dbReference type="ARBA" id="ARBA00022792"/>
    </source>
</evidence>
<evidence type="ECO:0000256" key="18">
    <source>
        <dbReference type="RuleBase" id="RU003403"/>
    </source>
</evidence>
<evidence type="ECO:0000256" key="10">
    <source>
        <dbReference type="ARBA" id="ARBA00022967"/>
    </source>
</evidence>
<keyword evidence="7 18" id="KW-0679">Respiratory chain</keyword>
<protein>
    <recommendedName>
        <fullName evidence="5 18">NADH-ubiquinone oxidoreductase chain 2</fullName>
        <ecNumber evidence="4 18">7.1.1.2</ecNumber>
    </recommendedName>
</protein>
<dbReference type="AlphaFoldDB" id="A0A346RG42"/>
<dbReference type="Pfam" id="PF00361">
    <property type="entry name" value="Proton_antipo_M"/>
    <property type="match status" value="1"/>
</dbReference>
<geneLocation type="mitochondrion" evidence="20"/>
<evidence type="ECO:0000256" key="6">
    <source>
        <dbReference type="ARBA" id="ARBA00022448"/>
    </source>
</evidence>
<reference evidence="20" key="1">
    <citation type="journal article" date="2018" name="J. ISSAAS">
        <title>The contribution of mitochondrial metagenomics to large-scale data mining and phylogenetic analysis of Coleoptera.</title>
        <authorList>
            <person name="Miller K."/>
            <person name="Linard B."/>
            <person name="Motyka M."/>
            <person name="Bocek M."/>
            <person name="Vogler A.P."/>
        </authorList>
    </citation>
    <scope>NUCLEOTIDE SEQUENCE</scope>
</reference>
<feature type="transmembrane region" description="Helical" evidence="18">
    <location>
        <begin position="312"/>
        <end position="330"/>
    </location>
</feature>
<evidence type="ECO:0000259" key="19">
    <source>
        <dbReference type="Pfam" id="PF00361"/>
    </source>
</evidence>
<dbReference type="PRINTS" id="PR01436">
    <property type="entry name" value="NADHDHGNASE2"/>
</dbReference>
<dbReference type="GO" id="GO:0008137">
    <property type="term" value="F:NADH dehydrogenase (ubiquinone) activity"/>
    <property type="evidence" value="ECO:0007669"/>
    <property type="project" value="UniProtKB-EC"/>
</dbReference>
<keyword evidence="10 18" id="KW-1278">Translocase</keyword>
<proteinExistence type="inferred from homology"/>
<evidence type="ECO:0000256" key="14">
    <source>
        <dbReference type="ARBA" id="ARBA00023075"/>
    </source>
</evidence>
<feature type="transmembrane region" description="Helical" evidence="18">
    <location>
        <begin position="117"/>
        <end position="136"/>
    </location>
</feature>
<evidence type="ECO:0000256" key="5">
    <source>
        <dbReference type="ARBA" id="ARBA00021008"/>
    </source>
</evidence>
<keyword evidence="13 18" id="KW-0520">NAD</keyword>
<feature type="domain" description="NADH:quinone oxidoreductase/Mrp antiporter transmembrane" evidence="19">
    <location>
        <begin position="25"/>
        <end position="281"/>
    </location>
</feature>
<keyword evidence="6" id="KW-0813">Transport</keyword>
<dbReference type="GO" id="GO:0006120">
    <property type="term" value="P:mitochondrial electron transport, NADH to ubiquinone"/>
    <property type="evidence" value="ECO:0007669"/>
    <property type="project" value="InterPro"/>
</dbReference>
<evidence type="ECO:0000256" key="15">
    <source>
        <dbReference type="ARBA" id="ARBA00023128"/>
    </source>
</evidence>
<feature type="transmembrane region" description="Helical" evidence="18">
    <location>
        <begin position="194"/>
        <end position="212"/>
    </location>
</feature>
<feature type="transmembrane region" description="Helical" evidence="18">
    <location>
        <begin position="59"/>
        <end position="77"/>
    </location>
</feature>
<feature type="transmembrane region" description="Helical" evidence="18">
    <location>
        <begin position="233"/>
        <end position="251"/>
    </location>
</feature>
<evidence type="ECO:0000256" key="8">
    <source>
        <dbReference type="ARBA" id="ARBA00022692"/>
    </source>
</evidence>
<comment type="function">
    <text evidence="18">Core subunit of the mitochondrial membrane respiratory chain NADH dehydrogenase (Complex I) which catalyzes electron transfer from NADH through the respiratory chain, using ubiquinone as an electron acceptor. Essential for the catalytic activity and assembly of complex I.</text>
</comment>
<keyword evidence="11 18" id="KW-0249">Electron transport</keyword>
<feature type="transmembrane region" description="Helical" evidence="18">
    <location>
        <begin position="271"/>
        <end position="291"/>
    </location>
</feature>
<dbReference type="EMBL" id="MG193352">
    <property type="protein sequence ID" value="AXS65039.1"/>
    <property type="molecule type" value="Genomic_DNA"/>
</dbReference>
<feature type="transmembrane region" description="Helical" evidence="18">
    <location>
        <begin position="30"/>
        <end position="47"/>
    </location>
</feature>
<comment type="subcellular location">
    <subcellularLocation>
        <location evidence="2 18">Mitochondrion inner membrane</location>
        <topology evidence="2 18">Multi-pass membrane protein</topology>
    </subcellularLocation>
</comment>
<comment type="function">
    <text evidence="1">Core subunit of the mitochondrial membrane respiratory chain NADH dehydrogenase (Complex I) that is believed to belong to the minimal assembly required for catalysis. Complex I functions in the transfer of electrons from NADH to the respiratory chain. The immediate electron acceptor for the enzyme is believed to be ubiquinone.</text>
</comment>
<dbReference type="PANTHER" id="PTHR46552">
    <property type="entry name" value="NADH-UBIQUINONE OXIDOREDUCTASE CHAIN 2"/>
    <property type="match status" value="1"/>
</dbReference>
<evidence type="ECO:0000256" key="13">
    <source>
        <dbReference type="ARBA" id="ARBA00023027"/>
    </source>
</evidence>
<dbReference type="EC" id="7.1.1.2" evidence="4 18"/>
<evidence type="ECO:0000256" key="4">
    <source>
        <dbReference type="ARBA" id="ARBA00012944"/>
    </source>
</evidence>